<evidence type="ECO:0000313" key="2">
    <source>
        <dbReference type="EMBL" id="RNB77785.1"/>
    </source>
</evidence>
<evidence type="ECO:0008006" key="4">
    <source>
        <dbReference type="Google" id="ProtNLM"/>
    </source>
</evidence>
<keyword evidence="1" id="KW-0812">Transmembrane</keyword>
<reference evidence="2 3" key="1">
    <citation type="submission" date="2018-10" db="EMBL/GenBank/DDBJ databases">
        <title>Phylogenomics of Brevibacillus.</title>
        <authorList>
            <person name="Dunlap C."/>
        </authorList>
    </citation>
    <scope>NUCLEOTIDE SEQUENCE [LARGE SCALE GENOMIC DNA]</scope>
    <source>
        <strain evidence="2 3">JCM 15716</strain>
    </source>
</reference>
<protein>
    <recommendedName>
        <fullName evidence="4">DUF2705 domain-containing protein</fullName>
    </recommendedName>
</protein>
<accession>A0A3M8CSG0</accession>
<evidence type="ECO:0000313" key="3">
    <source>
        <dbReference type="Proteomes" id="UP000271031"/>
    </source>
</evidence>
<name>A0A3M8CSG0_9BACL</name>
<feature type="transmembrane region" description="Helical" evidence="1">
    <location>
        <begin position="58"/>
        <end position="80"/>
    </location>
</feature>
<evidence type="ECO:0000256" key="1">
    <source>
        <dbReference type="SAM" id="Phobius"/>
    </source>
</evidence>
<dbReference type="EMBL" id="RHHQ01000043">
    <property type="protein sequence ID" value="RNB77785.1"/>
    <property type="molecule type" value="Genomic_DNA"/>
</dbReference>
<dbReference type="PANTHER" id="PTHR37305">
    <property type="entry name" value="INTEGRAL MEMBRANE PROTEIN-RELATED"/>
    <property type="match status" value="1"/>
</dbReference>
<sequence>MFRNQALAIGLGLIVQFTGSAITETFLGQYSWLKYSLFANTSLSMYWEGTPLLPDMTIGFSIAVLLAYYIVFMAMAWITFTKRDVAS</sequence>
<comment type="caution">
    <text evidence="2">The sequence shown here is derived from an EMBL/GenBank/DDBJ whole genome shotgun (WGS) entry which is preliminary data.</text>
</comment>
<gene>
    <name evidence="2" type="ORF">EDM56_30760</name>
</gene>
<proteinExistence type="predicted"/>
<keyword evidence="3" id="KW-1185">Reference proteome</keyword>
<organism evidence="2 3">
    <name type="scientific">Brevibacillus fluminis</name>
    <dbReference type="NCBI Taxonomy" id="511487"/>
    <lineage>
        <taxon>Bacteria</taxon>
        <taxon>Bacillati</taxon>
        <taxon>Bacillota</taxon>
        <taxon>Bacilli</taxon>
        <taxon>Bacillales</taxon>
        <taxon>Paenibacillaceae</taxon>
        <taxon>Brevibacillus</taxon>
    </lineage>
</organism>
<dbReference type="PANTHER" id="PTHR37305:SF1">
    <property type="entry name" value="MEMBRANE PROTEIN"/>
    <property type="match status" value="1"/>
</dbReference>
<keyword evidence="1" id="KW-0472">Membrane</keyword>
<dbReference type="AlphaFoldDB" id="A0A3M8CSG0"/>
<dbReference type="Proteomes" id="UP000271031">
    <property type="component" value="Unassembled WGS sequence"/>
</dbReference>
<keyword evidence="1" id="KW-1133">Transmembrane helix</keyword>